<dbReference type="GO" id="GO:0045151">
    <property type="term" value="P:acetoin biosynthetic process"/>
    <property type="evidence" value="ECO:0007669"/>
    <property type="project" value="UniProtKB-UniRule"/>
</dbReference>
<dbReference type="PANTHER" id="PTHR35524:SF1">
    <property type="entry name" value="ALPHA-ACETOLACTATE DECARBOXYLASE"/>
    <property type="match status" value="1"/>
</dbReference>
<evidence type="ECO:0000256" key="8">
    <source>
        <dbReference type="ARBA" id="ARBA00023239"/>
    </source>
</evidence>
<dbReference type="STRING" id="1212545.SARL_09202"/>
<protein>
    <recommendedName>
        <fullName evidence="5 9">Alpha-acetolactate decarboxylase</fullName>
        <ecNumber evidence="4 9">4.1.1.5</ecNumber>
    </recommendedName>
</protein>
<comment type="pathway">
    <text evidence="2 9">Polyol metabolism; (R,R)-butane-2,3-diol biosynthesis; (R,R)-butane-2,3-diol from pyruvate: step 2/3.</text>
</comment>
<dbReference type="UniPathway" id="UPA00626">
    <property type="reaction ID" value="UER00678"/>
</dbReference>
<evidence type="ECO:0000313" key="11">
    <source>
        <dbReference type="EMBL" id="SUJ10594.1"/>
    </source>
</evidence>
<evidence type="ECO:0000256" key="6">
    <source>
        <dbReference type="ARBA" id="ARBA00022793"/>
    </source>
</evidence>
<evidence type="ECO:0000313" key="12">
    <source>
        <dbReference type="Proteomes" id="UP000254956"/>
    </source>
</evidence>
<evidence type="ECO:0000256" key="7">
    <source>
        <dbReference type="ARBA" id="ARBA00023061"/>
    </source>
</evidence>
<dbReference type="Proteomes" id="UP000321598">
    <property type="component" value="Unassembled WGS sequence"/>
</dbReference>
<dbReference type="InterPro" id="IPR005128">
    <property type="entry name" value="Acetolactate_a_deCO2ase"/>
</dbReference>
<keyword evidence="6 9" id="KW-0210">Decarboxylase</keyword>
<keyword evidence="13" id="KW-1185">Reference proteome</keyword>
<dbReference type="EC" id="4.1.1.5" evidence="4 9"/>
<dbReference type="NCBIfam" id="TIGR01252">
    <property type="entry name" value="acetolac_decarb"/>
    <property type="match status" value="1"/>
</dbReference>
<dbReference type="RefSeq" id="WP_002510556.1">
    <property type="nucleotide sequence ID" value="NZ_AP019698.1"/>
</dbReference>
<evidence type="ECO:0000256" key="3">
    <source>
        <dbReference type="ARBA" id="ARBA00007106"/>
    </source>
</evidence>
<reference evidence="10 13" key="2">
    <citation type="submission" date="2019-07" db="EMBL/GenBank/DDBJ databases">
        <title>Whole genome shotgun sequence of Staphylococcus arlettae NBRC 109765.</title>
        <authorList>
            <person name="Hosoyama A."/>
            <person name="Uohara A."/>
            <person name="Ohji S."/>
            <person name="Ichikawa N."/>
        </authorList>
    </citation>
    <scope>NUCLEOTIDE SEQUENCE [LARGE SCALE GENOMIC DNA]</scope>
    <source>
        <strain evidence="10 13">NBRC 109765</strain>
    </source>
</reference>
<dbReference type="EMBL" id="UGZE01000001">
    <property type="protein sequence ID" value="SUJ10594.1"/>
    <property type="molecule type" value="Genomic_DNA"/>
</dbReference>
<comment type="similarity">
    <text evidence="3 9">Belongs to the alpha-acetolactate decarboxylase family.</text>
</comment>
<dbReference type="AlphaFoldDB" id="A0A2T7BRP0"/>
<evidence type="ECO:0000256" key="2">
    <source>
        <dbReference type="ARBA" id="ARBA00005170"/>
    </source>
</evidence>
<accession>A0A2T7BRP0</accession>
<evidence type="ECO:0000256" key="1">
    <source>
        <dbReference type="ARBA" id="ARBA00001784"/>
    </source>
</evidence>
<evidence type="ECO:0000313" key="13">
    <source>
        <dbReference type="Proteomes" id="UP000321598"/>
    </source>
</evidence>
<keyword evidence="8 9" id="KW-0456">Lyase</keyword>
<dbReference type="EMBL" id="BKAV01000029">
    <property type="protein sequence ID" value="GEQ01205.1"/>
    <property type="molecule type" value="Genomic_DNA"/>
</dbReference>
<dbReference type="OrthoDB" id="8612680at2"/>
<dbReference type="SUPFAM" id="SSF117856">
    <property type="entry name" value="AF0104/ALDC/Ptd012-like"/>
    <property type="match status" value="1"/>
</dbReference>
<dbReference type="Proteomes" id="UP000254956">
    <property type="component" value="Unassembled WGS sequence"/>
</dbReference>
<organism evidence="11 12">
    <name type="scientific">Staphylococcus arlettae</name>
    <dbReference type="NCBI Taxonomy" id="29378"/>
    <lineage>
        <taxon>Bacteria</taxon>
        <taxon>Bacillati</taxon>
        <taxon>Bacillota</taxon>
        <taxon>Bacilli</taxon>
        <taxon>Bacillales</taxon>
        <taxon>Staphylococcaceae</taxon>
        <taxon>Staphylococcus</taxon>
    </lineage>
</organism>
<dbReference type="Gene3D" id="3.30.1330.80">
    <property type="entry name" value="Hypothetical protein, similar to alpha- acetolactate decarboxylase, domain 2"/>
    <property type="match status" value="2"/>
</dbReference>
<proteinExistence type="inferred from homology"/>
<dbReference type="PIRSF" id="PIRSF001332">
    <property type="entry name" value="Acetolac_decarb"/>
    <property type="match status" value="1"/>
</dbReference>
<dbReference type="GO" id="GO:0047605">
    <property type="term" value="F:acetolactate decarboxylase activity"/>
    <property type="evidence" value="ECO:0007669"/>
    <property type="project" value="UniProtKB-UniRule"/>
</dbReference>
<dbReference type="Pfam" id="PF03306">
    <property type="entry name" value="AAL_decarboxy"/>
    <property type="match status" value="1"/>
</dbReference>
<dbReference type="PANTHER" id="PTHR35524">
    <property type="entry name" value="ALPHA-ACETOLACTATE DECARBOXYLASE"/>
    <property type="match status" value="1"/>
</dbReference>
<evidence type="ECO:0000256" key="4">
    <source>
        <dbReference type="ARBA" id="ARBA00013204"/>
    </source>
</evidence>
<name>A0A2T7BRP0_9STAP</name>
<comment type="catalytic activity">
    <reaction evidence="1 9">
        <text>(2S)-2-acetolactate + H(+) = (R)-acetoin + CO2</text>
        <dbReference type="Rhea" id="RHEA:21580"/>
        <dbReference type="ChEBI" id="CHEBI:15378"/>
        <dbReference type="ChEBI" id="CHEBI:15686"/>
        <dbReference type="ChEBI" id="CHEBI:16526"/>
        <dbReference type="ChEBI" id="CHEBI:58476"/>
        <dbReference type="EC" id="4.1.1.5"/>
    </reaction>
</comment>
<dbReference type="GeneID" id="97286830"/>
<evidence type="ECO:0000256" key="5">
    <source>
        <dbReference type="ARBA" id="ARBA00020164"/>
    </source>
</evidence>
<keyword evidence="7 9" id="KW-0005">Acetoin biosynthesis</keyword>
<reference evidence="11 12" key="1">
    <citation type="submission" date="2018-06" db="EMBL/GenBank/DDBJ databases">
        <authorList>
            <consortium name="Pathogen Informatics"/>
            <person name="Doyle S."/>
        </authorList>
    </citation>
    <scope>NUCLEOTIDE SEQUENCE [LARGE SCALE GENOMIC DNA]</scope>
    <source>
        <strain evidence="11 12">NCTC12413</strain>
    </source>
</reference>
<dbReference type="CDD" id="cd17299">
    <property type="entry name" value="acetolactate_decarboxylase"/>
    <property type="match status" value="1"/>
</dbReference>
<gene>
    <name evidence="11" type="primary">aldC</name>
    <name evidence="11" type="ORF">NCTC12413_00481</name>
    <name evidence="10" type="ORF">SAR03_22420</name>
</gene>
<evidence type="ECO:0000313" key="10">
    <source>
        <dbReference type="EMBL" id="GEQ01205.1"/>
    </source>
</evidence>
<evidence type="ECO:0000256" key="9">
    <source>
        <dbReference type="PIRNR" id="PIRNR001332"/>
    </source>
</evidence>
<sequence length="232" mass="25754">MLYQHGTLGTLMAGMLEGTATINSILEHGDLGIGTLSGSDGEVIILDGTAYHANEYNEFRTLTGTELTPFATVTPFKPDIQFTTHIITDDETLLDEVLAKVGSKNIFNAVKITGTFEIMHVRMMPQQQPPYTRLIESAKVQPEFTKEQITGTIVGFYSPQLFHGIAASGFHLHFINDDKTFGGHVLNFELNKGTIEVSKIETLEQHFPVNNEAFLTTDIDYANIDEDIRETE</sequence>